<protein>
    <recommendedName>
        <fullName evidence="2">Nucleotidyl transferase AbiEii/AbiGii toxin family protein</fullName>
    </recommendedName>
</protein>
<dbReference type="AlphaFoldDB" id="A0A0F9C4Y9"/>
<dbReference type="EMBL" id="LAZR01037767">
    <property type="protein sequence ID" value="KKL21347.1"/>
    <property type="molecule type" value="Genomic_DNA"/>
</dbReference>
<comment type="caution">
    <text evidence="1">The sequence shown here is derived from an EMBL/GenBank/DDBJ whole genome shotgun (WGS) entry which is preliminary data.</text>
</comment>
<evidence type="ECO:0000313" key="1">
    <source>
        <dbReference type="EMBL" id="KKL21347.1"/>
    </source>
</evidence>
<reference evidence="1" key="1">
    <citation type="journal article" date="2015" name="Nature">
        <title>Complex archaea that bridge the gap between prokaryotes and eukaryotes.</title>
        <authorList>
            <person name="Spang A."/>
            <person name="Saw J.H."/>
            <person name="Jorgensen S.L."/>
            <person name="Zaremba-Niedzwiedzka K."/>
            <person name="Martijn J."/>
            <person name="Lind A.E."/>
            <person name="van Eijk R."/>
            <person name="Schleper C."/>
            <person name="Guy L."/>
            <person name="Ettema T.J."/>
        </authorList>
    </citation>
    <scope>NUCLEOTIDE SEQUENCE</scope>
</reference>
<dbReference type="Gene3D" id="3.10.450.620">
    <property type="entry name" value="JHP933, nucleotidyltransferase-like core domain"/>
    <property type="match status" value="1"/>
</dbReference>
<sequence length="302" mass="34347">MSEPKRKPIDPAAARHMSDLGHIGFIQALTQAMPLQAEQVAFHGGTSLHLSWKSPRFSEDLDFLLSRKLQPKMGKLMRKVEDRMRQILKAQDPDLDVHITDKTRKGSNLLNYRVTVSSAKIIGVVKVKAEFWQVESAYLKSYDTRFAYPLKNGDVVSSVSQPVPAATLEAAYADKLTAFATRRHLKWRDVFDLWWIDQQIDVRPDEMADRFLHHVQAFDTYDGLPPAQALRKFLERSPEDIASEADPDLKKWLPKSLWDSLSGQGVDEIVAHVRSAILDVVHILEDREHTPVEEADCYAPEP</sequence>
<evidence type="ECO:0008006" key="2">
    <source>
        <dbReference type="Google" id="ProtNLM"/>
    </source>
</evidence>
<dbReference type="InterPro" id="IPR014942">
    <property type="entry name" value="AbiEii"/>
</dbReference>
<gene>
    <name evidence="1" type="ORF">LCGC14_2446360</name>
</gene>
<name>A0A0F9C4Y9_9ZZZZ</name>
<accession>A0A0F9C4Y9</accession>
<dbReference type="Pfam" id="PF08843">
    <property type="entry name" value="AbiEii"/>
    <property type="match status" value="1"/>
</dbReference>
<organism evidence="1">
    <name type="scientific">marine sediment metagenome</name>
    <dbReference type="NCBI Taxonomy" id="412755"/>
    <lineage>
        <taxon>unclassified sequences</taxon>
        <taxon>metagenomes</taxon>
        <taxon>ecological metagenomes</taxon>
    </lineage>
</organism>
<proteinExistence type="predicted"/>